<feature type="compositionally biased region" description="Pro residues" evidence="1">
    <location>
        <begin position="1"/>
        <end position="19"/>
    </location>
</feature>
<dbReference type="EMBL" id="PPEA01000052">
    <property type="protein sequence ID" value="PQM49456.1"/>
    <property type="molecule type" value="Genomic_DNA"/>
</dbReference>
<keyword evidence="2" id="KW-1133">Transmembrane helix</keyword>
<sequence>MTNPPPPEPPPGGWPPPGDPDGRPPRPTGDAGTVVGHAVTGVFLYWVVNVAVWFIVLNFVSQVASTTVVGITNAVVLAGIAFGVGGALVAEGTPRAKGLGIGLMVGWALTSVLSVGICTGLNPAIYGGL</sequence>
<comment type="caution">
    <text evidence="3">The sequence shown here is derived from an EMBL/GenBank/DDBJ whole genome shotgun (WGS) entry which is preliminary data.</text>
</comment>
<evidence type="ECO:0000313" key="6">
    <source>
        <dbReference type="Proteomes" id="UP000238296"/>
    </source>
</evidence>
<dbReference type="Proteomes" id="UP000238296">
    <property type="component" value="Unassembled WGS sequence"/>
</dbReference>
<gene>
    <name evidence="3" type="ORF">BKN37_26925</name>
    <name evidence="4" type="ORF">C1Y40_00321</name>
</gene>
<keyword evidence="2" id="KW-0472">Membrane</keyword>
<evidence type="ECO:0000256" key="2">
    <source>
        <dbReference type="SAM" id="Phobius"/>
    </source>
</evidence>
<reference evidence="4 6" key="2">
    <citation type="journal article" date="2017" name="Int. J. Syst. Evol. Microbiol.">
        <title>Mycobacterium talmoniae sp. nov., a slowly growing mycobacterium isolated from human respiratory samples.</title>
        <authorList>
            <person name="Davidson R.M."/>
            <person name="DeGroote M.A."/>
            <person name="Marola J.L."/>
            <person name="Buss S."/>
            <person name="Jones V."/>
            <person name="McNeil M.R."/>
            <person name="Freifeld A.G."/>
            <person name="Elaine Epperson L."/>
            <person name="Hasan N.A."/>
            <person name="Jackson M."/>
            <person name="Iwen P.C."/>
            <person name="Salfinger M."/>
            <person name="Strong M."/>
        </authorList>
    </citation>
    <scope>NUCLEOTIDE SEQUENCE [LARGE SCALE GENOMIC DNA]</scope>
    <source>
        <strain evidence="4 6">ATCC BAA-2683</strain>
    </source>
</reference>
<evidence type="ECO:0000313" key="3">
    <source>
        <dbReference type="EMBL" id="OHU82492.1"/>
    </source>
</evidence>
<feature type="transmembrane region" description="Helical" evidence="2">
    <location>
        <begin position="34"/>
        <end position="56"/>
    </location>
</feature>
<keyword evidence="2" id="KW-0812">Transmembrane</keyword>
<organism evidence="3 5">
    <name type="scientific">Mycobacterium talmoniae</name>
    <dbReference type="NCBI Taxonomy" id="1858794"/>
    <lineage>
        <taxon>Bacteria</taxon>
        <taxon>Bacillati</taxon>
        <taxon>Actinomycetota</taxon>
        <taxon>Actinomycetes</taxon>
        <taxon>Mycobacteriales</taxon>
        <taxon>Mycobacteriaceae</taxon>
        <taxon>Mycobacterium</taxon>
    </lineage>
</organism>
<feature type="transmembrane region" description="Helical" evidence="2">
    <location>
        <begin position="68"/>
        <end position="89"/>
    </location>
</feature>
<dbReference type="Proteomes" id="UP000179734">
    <property type="component" value="Unassembled WGS sequence"/>
</dbReference>
<feature type="region of interest" description="Disordered" evidence="1">
    <location>
        <begin position="1"/>
        <end position="31"/>
    </location>
</feature>
<protein>
    <submittedName>
        <fullName evidence="3">Uncharacterized protein</fullName>
    </submittedName>
</protein>
<proteinExistence type="predicted"/>
<keyword evidence="5" id="KW-1185">Reference proteome</keyword>
<evidence type="ECO:0000256" key="1">
    <source>
        <dbReference type="SAM" id="MobiDB-lite"/>
    </source>
</evidence>
<accession>A0A1S1MGX2</accession>
<reference evidence="4" key="3">
    <citation type="submission" date="2018-01" db="EMBL/GenBank/DDBJ databases">
        <authorList>
            <person name="Gaut B.S."/>
            <person name="Morton B.R."/>
            <person name="Clegg M.T."/>
            <person name="Duvall M.R."/>
        </authorList>
    </citation>
    <scope>NUCLEOTIDE SEQUENCE</scope>
    <source>
        <strain evidence="4">ATCC BAA-2683</strain>
    </source>
</reference>
<name>A0A1S1MGX2_9MYCO</name>
<feature type="transmembrane region" description="Helical" evidence="2">
    <location>
        <begin position="101"/>
        <end position="126"/>
    </location>
</feature>
<evidence type="ECO:0000313" key="4">
    <source>
        <dbReference type="EMBL" id="PQM49456.1"/>
    </source>
</evidence>
<dbReference type="RefSeq" id="WP_071030334.1">
    <property type="nucleotide sequence ID" value="NZ_MLQM01000314.1"/>
</dbReference>
<dbReference type="EMBL" id="MLQM01000314">
    <property type="protein sequence ID" value="OHU82492.1"/>
    <property type="molecule type" value="Genomic_DNA"/>
</dbReference>
<dbReference type="AlphaFoldDB" id="A0A1S1MGX2"/>
<reference evidence="3 5" key="1">
    <citation type="submission" date="2016-10" db="EMBL/GenBank/DDBJ databases">
        <title>Genome sequence of Mycobacterium talmonii.</title>
        <authorList>
            <person name="Greninger A.L."/>
            <person name="Elliott B."/>
            <person name="Vasireddy S."/>
            <person name="Vasireddy R."/>
        </authorList>
    </citation>
    <scope>NUCLEOTIDE SEQUENCE [LARGE SCALE GENOMIC DNA]</scope>
    <source>
        <strain evidence="3">MO-5499</strain>
        <strain evidence="5">NE-TNMC-100812</strain>
    </source>
</reference>
<evidence type="ECO:0000313" key="5">
    <source>
        <dbReference type="Proteomes" id="UP000179734"/>
    </source>
</evidence>